<gene>
    <name evidence="3" type="ORF">GCM10011385_20930</name>
</gene>
<dbReference type="RefSeq" id="WP_188720999.1">
    <property type="nucleotide sequence ID" value="NZ_BMIF01000005.1"/>
</dbReference>
<dbReference type="SUPFAM" id="SSF51604">
    <property type="entry name" value="Enolase C-terminal domain-like"/>
    <property type="match status" value="1"/>
</dbReference>
<evidence type="ECO:0000313" key="4">
    <source>
        <dbReference type="Proteomes" id="UP000636264"/>
    </source>
</evidence>
<dbReference type="GO" id="GO:0016829">
    <property type="term" value="F:lyase activity"/>
    <property type="evidence" value="ECO:0007669"/>
    <property type="project" value="UniProtKB-KW"/>
</dbReference>
<dbReference type="InterPro" id="IPR013342">
    <property type="entry name" value="Mandelate_racemase_C"/>
</dbReference>
<keyword evidence="4" id="KW-1185">Reference proteome</keyword>
<dbReference type="EMBL" id="BMIF01000005">
    <property type="protein sequence ID" value="GGA66847.1"/>
    <property type="molecule type" value="Genomic_DNA"/>
</dbReference>
<dbReference type="Gene3D" id="3.20.20.120">
    <property type="entry name" value="Enolase-like C-terminal domain"/>
    <property type="match status" value="1"/>
</dbReference>
<dbReference type="InterPro" id="IPR036849">
    <property type="entry name" value="Enolase-like_C_sf"/>
</dbReference>
<feature type="domain" description="Mandelate racemase/muconate lactonizing enzyme C-terminal" evidence="2">
    <location>
        <begin position="150"/>
        <end position="241"/>
    </location>
</feature>
<dbReference type="CDD" id="cd03316">
    <property type="entry name" value="MR_like"/>
    <property type="match status" value="1"/>
</dbReference>
<reference evidence="3" key="1">
    <citation type="journal article" date="2014" name="Int. J. Syst. Evol. Microbiol.">
        <title>Complete genome sequence of Corynebacterium casei LMG S-19264T (=DSM 44701T), isolated from a smear-ripened cheese.</title>
        <authorList>
            <consortium name="US DOE Joint Genome Institute (JGI-PGF)"/>
            <person name="Walter F."/>
            <person name="Albersmeier A."/>
            <person name="Kalinowski J."/>
            <person name="Ruckert C."/>
        </authorList>
    </citation>
    <scope>NUCLEOTIDE SEQUENCE</scope>
    <source>
        <strain evidence="3">CGMCC 1.15320</strain>
    </source>
</reference>
<dbReference type="SUPFAM" id="SSF54826">
    <property type="entry name" value="Enolase N-terminal domain-like"/>
    <property type="match status" value="1"/>
</dbReference>
<evidence type="ECO:0000313" key="3">
    <source>
        <dbReference type="EMBL" id="GGA66847.1"/>
    </source>
</evidence>
<dbReference type="SMART" id="SM00922">
    <property type="entry name" value="MR_MLE"/>
    <property type="match status" value="1"/>
</dbReference>
<name>A0A916W4G4_9HYPH</name>
<dbReference type="InterPro" id="IPR034593">
    <property type="entry name" value="DgoD-like"/>
</dbReference>
<dbReference type="AlphaFoldDB" id="A0A916W4G4"/>
<dbReference type="Gene3D" id="3.30.390.10">
    <property type="entry name" value="Enolase-like, N-terminal domain"/>
    <property type="match status" value="1"/>
</dbReference>
<dbReference type="SFLD" id="SFLDS00001">
    <property type="entry name" value="Enolase"/>
    <property type="match status" value="1"/>
</dbReference>
<evidence type="ECO:0000256" key="1">
    <source>
        <dbReference type="ARBA" id="ARBA00023239"/>
    </source>
</evidence>
<dbReference type="PANTHER" id="PTHR48080">
    <property type="entry name" value="D-GALACTONATE DEHYDRATASE-RELATED"/>
    <property type="match status" value="1"/>
</dbReference>
<dbReference type="PANTHER" id="PTHR48080:SF2">
    <property type="entry name" value="D-GALACTONATE DEHYDRATASE"/>
    <property type="match status" value="1"/>
</dbReference>
<dbReference type="Pfam" id="PF02746">
    <property type="entry name" value="MR_MLE_N"/>
    <property type="match status" value="1"/>
</dbReference>
<dbReference type="Pfam" id="PF13378">
    <property type="entry name" value="MR_MLE_C"/>
    <property type="match status" value="1"/>
</dbReference>
<dbReference type="InterPro" id="IPR029017">
    <property type="entry name" value="Enolase-like_N"/>
</dbReference>
<protein>
    <submittedName>
        <fullName evidence="3">Enolase</fullName>
    </submittedName>
</protein>
<organism evidence="3 4">
    <name type="scientific">Nitratireductor aestuarii</name>
    <dbReference type="NCBI Taxonomy" id="1735103"/>
    <lineage>
        <taxon>Bacteria</taxon>
        <taxon>Pseudomonadati</taxon>
        <taxon>Pseudomonadota</taxon>
        <taxon>Alphaproteobacteria</taxon>
        <taxon>Hyphomicrobiales</taxon>
        <taxon>Phyllobacteriaceae</taxon>
        <taxon>Nitratireductor</taxon>
    </lineage>
</organism>
<dbReference type="InterPro" id="IPR029065">
    <property type="entry name" value="Enolase_C-like"/>
</dbReference>
<comment type="caution">
    <text evidence="3">The sequence shown here is derived from an EMBL/GenBank/DDBJ whole genome shotgun (WGS) entry which is preliminary data.</text>
</comment>
<keyword evidence="1" id="KW-0456">Lyase</keyword>
<sequence length="362" mass="37996">MSSDLVIASAAAFHLAIPSVYGGPQPRDAQWPFINLVLVKVETAGGIVGWGEAFGHNASATSKAAFDTMVAPLVIGTDASDIAGLGAKLRRMMFTYGLEGPLGFALSGLDIALWDIRGKAEGKPVHQLLEPSSQPGSVPAYASLLRYGDPGMAGEAVADAVARGHGAVKLHEATVEAVAAAREAVGPDLPLTLDVNCRWSVEESIANARALRAHNLDWLEEPCWPAQPEHLARIARETGVPMAAGENAGSLAGLKQLASVGKVAYIQPSAAKIGGLSGLLEAKRIAERNRVRLATHSAYFGPALAATLQFCAANHSECEWYDCRLEAWPAGIAPSDGMLEVPNTPGLGVVIDEALIRTYQVK</sequence>
<proteinExistence type="predicted"/>
<evidence type="ECO:0000259" key="2">
    <source>
        <dbReference type="SMART" id="SM00922"/>
    </source>
</evidence>
<dbReference type="Proteomes" id="UP000636264">
    <property type="component" value="Unassembled WGS sequence"/>
</dbReference>
<dbReference type="InterPro" id="IPR013341">
    <property type="entry name" value="Mandelate_racemase_N_dom"/>
</dbReference>
<reference evidence="3" key="2">
    <citation type="submission" date="2020-09" db="EMBL/GenBank/DDBJ databases">
        <authorList>
            <person name="Sun Q."/>
            <person name="Zhou Y."/>
        </authorList>
    </citation>
    <scope>NUCLEOTIDE SEQUENCE</scope>
    <source>
        <strain evidence="3">CGMCC 1.15320</strain>
    </source>
</reference>
<accession>A0A916W4G4</accession>